<proteinExistence type="predicted"/>
<name>A0A1H9NGF1_9BURK</name>
<dbReference type="OrthoDB" id="9131892at2"/>
<evidence type="ECO:0000313" key="1">
    <source>
        <dbReference type="EMBL" id="SER34968.1"/>
    </source>
</evidence>
<gene>
    <name evidence="1" type="ORF">SAMN02982919_02208</name>
</gene>
<evidence type="ECO:0000313" key="2">
    <source>
        <dbReference type="Proteomes" id="UP000199766"/>
    </source>
</evidence>
<dbReference type="AlphaFoldDB" id="A0A1H9NGF1"/>
<accession>A0A1H9NGF1</accession>
<dbReference type="RefSeq" id="WP_091457448.1">
    <property type="nucleotide sequence ID" value="NZ_FOGD01000007.1"/>
</dbReference>
<protein>
    <submittedName>
        <fullName evidence="1">Uncharacterized protein</fullName>
    </submittedName>
</protein>
<reference evidence="1 2" key="1">
    <citation type="submission" date="2016-10" db="EMBL/GenBank/DDBJ databases">
        <authorList>
            <person name="de Groot N.N."/>
        </authorList>
    </citation>
    <scope>NUCLEOTIDE SEQUENCE [LARGE SCALE GENOMIC DNA]</scope>
    <source>
        <strain evidence="1 2">ATCC 35958</strain>
    </source>
</reference>
<organism evidence="1 2">
    <name type="scientific">Giesbergeria anulus</name>
    <dbReference type="NCBI Taxonomy" id="180197"/>
    <lineage>
        <taxon>Bacteria</taxon>
        <taxon>Pseudomonadati</taxon>
        <taxon>Pseudomonadota</taxon>
        <taxon>Betaproteobacteria</taxon>
        <taxon>Burkholderiales</taxon>
        <taxon>Comamonadaceae</taxon>
        <taxon>Giesbergeria</taxon>
    </lineage>
</organism>
<dbReference type="STRING" id="180197.SAMN02982919_02208"/>
<dbReference type="EMBL" id="FOGD01000007">
    <property type="protein sequence ID" value="SER34968.1"/>
    <property type="molecule type" value="Genomic_DNA"/>
</dbReference>
<keyword evidence="2" id="KW-1185">Reference proteome</keyword>
<sequence>MEHDFDVFYTPATENSKARMIDAVRRTESGEVFGFHSNQTHQSLEAERKQKILIGKWSVVSAMIEESHCTEPSAITEEQWQDALEALPPEDWKRVNGVESFKFMEYYWGNVTSIYCKTGKGCFVFKGRASMSAAEVAEKINNHNCKVSA</sequence>
<dbReference type="Proteomes" id="UP000199766">
    <property type="component" value="Unassembled WGS sequence"/>
</dbReference>